<dbReference type="PROSITE" id="PS51450">
    <property type="entry name" value="LRR"/>
    <property type="match status" value="1"/>
</dbReference>
<name>A0A6P6XQX6_DERPT</name>
<protein>
    <submittedName>
        <fullName evidence="2">Homeobox protein 4-like</fullName>
    </submittedName>
</protein>
<dbReference type="KEGG" id="dpte:113789864"/>
<dbReference type="RefSeq" id="XP_027195256.1">
    <property type="nucleotide sequence ID" value="XM_027339455.1"/>
</dbReference>
<organism evidence="1 2">
    <name type="scientific">Dermatophagoides pteronyssinus</name>
    <name type="common">European house dust mite</name>
    <dbReference type="NCBI Taxonomy" id="6956"/>
    <lineage>
        <taxon>Eukaryota</taxon>
        <taxon>Metazoa</taxon>
        <taxon>Ecdysozoa</taxon>
        <taxon>Arthropoda</taxon>
        <taxon>Chelicerata</taxon>
        <taxon>Arachnida</taxon>
        <taxon>Acari</taxon>
        <taxon>Acariformes</taxon>
        <taxon>Sarcoptiformes</taxon>
        <taxon>Astigmata</taxon>
        <taxon>Psoroptidia</taxon>
        <taxon>Analgoidea</taxon>
        <taxon>Pyroglyphidae</taxon>
        <taxon>Dermatophagoidinae</taxon>
        <taxon>Dermatophagoides</taxon>
    </lineage>
</organism>
<evidence type="ECO:0000313" key="2">
    <source>
        <dbReference type="RefSeq" id="XP_027195256.1"/>
    </source>
</evidence>
<keyword evidence="1" id="KW-1185">Reference proteome</keyword>
<dbReference type="InterPro" id="IPR001611">
    <property type="entry name" value="Leu-rich_rpt"/>
</dbReference>
<dbReference type="OrthoDB" id="6513786at2759"/>
<dbReference type="InParanoid" id="A0A6P6XQX6"/>
<proteinExistence type="predicted"/>
<sequence length="525" mass="58859">MEKLFIQIILIWSSVIMMINATKTVKNVAIVREKRSSLLPTTTTLPSSSSSSSSMSLENLNINNNGISAISPATSLTIGSFYRPFTTTSMMSTLVPYIPHQNIYPIPYQSSSLSSMQPSAISLYASPLITTLQWNPQRNPIAFTATMPIFAHYITTTTANNHPYNVANINQNMFQKRIDNSSSNDNNNNNDQSVPCKTSSFPISSSSSQAINRPLASSETYPVYVLPPKDFQPIIYQQPSSLASFFTPLPLIYQQQNKLDRIPEEVWYDISTNSEKNLKSSITKSNQIDKIEQFDKNKITLIPVDEANFDNIPLLEASASTVKQVNSANDTIIVAKNNVDNDKIDKSSYPTIDIAINPYSSRSNDVSGNPATIINLDKSRKTTSLTFSSNINKSNNNINQLQNEQRWPYKTKLPVGLSSFFLGGTRGVSGRHWNLPSNIQKQLEFMPNLIPSIISNNEYYPDQSITDPIVDKNEHPEPEKEDTDYDNQHSKTITKNLFNMNTVVDREEDLDAQESKIIITMPQKR</sequence>
<evidence type="ECO:0000313" key="1">
    <source>
        <dbReference type="Proteomes" id="UP000515146"/>
    </source>
</evidence>
<dbReference type="AlphaFoldDB" id="A0A6P6XQX6"/>
<gene>
    <name evidence="2" type="primary">LOC113789864</name>
</gene>
<reference evidence="2" key="1">
    <citation type="submission" date="2025-08" db="UniProtKB">
        <authorList>
            <consortium name="RefSeq"/>
        </authorList>
    </citation>
    <scope>IDENTIFICATION</scope>
    <source>
        <strain evidence="2">Airmid</strain>
    </source>
</reference>
<accession>A0A6P6XQX6</accession>
<dbReference type="Proteomes" id="UP000515146">
    <property type="component" value="Unplaced"/>
</dbReference>